<dbReference type="EMBL" id="VRLW01000001">
    <property type="protein sequence ID" value="KAA1259649.1"/>
    <property type="molecule type" value="Genomic_DNA"/>
</dbReference>
<comment type="caution">
    <text evidence="1">The sequence shown here is derived from an EMBL/GenBank/DDBJ whole genome shotgun (WGS) entry which is preliminary data.</text>
</comment>
<organism evidence="1 2">
    <name type="scientific">Rubripirellula obstinata</name>
    <dbReference type="NCBI Taxonomy" id="406547"/>
    <lineage>
        <taxon>Bacteria</taxon>
        <taxon>Pseudomonadati</taxon>
        <taxon>Planctomycetota</taxon>
        <taxon>Planctomycetia</taxon>
        <taxon>Pirellulales</taxon>
        <taxon>Pirellulaceae</taxon>
        <taxon>Rubripirellula</taxon>
    </lineage>
</organism>
<evidence type="ECO:0000313" key="1">
    <source>
        <dbReference type="EMBL" id="KAA1259649.1"/>
    </source>
</evidence>
<dbReference type="Proteomes" id="UP000322699">
    <property type="component" value="Unassembled WGS sequence"/>
</dbReference>
<gene>
    <name evidence="1" type="ORF">LF1_21840</name>
</gene>
<keyword evidence="2" id="KW-1185">Reference proteome</keyword>
<protein>
    <submittedName>
        <fullName evidence="1">Uncharacterized protein</fullName>
    </submittedName>
</protein>
<name>A0A5B1CIV1_9BACT</name>
<proteinExistence type="predicted"/>
<dbReference type="AlphaFoldDB" id="A0A5B1CIV1"/>
<evidence type="ECO:0000313" key="2">
    <source>
        <dbReference type="Proteomes" id="UP000322699"/>
    </source>
</evidence>
<accession>A0A5B1CIV1</accession>
<reference evidence="1 2" key="1">
    <citation type="submission" date="2019-08" db="EMBL/GenBank/DDBJ databases">
        <title>Deep-cultivation of Planctomycetes and their phenomic and genomic characterization uncovers novel biology.</title>
        <authorList>
            <person name="Wiegand S."/>
            <person name="Jogler M."/>
            <person name="Boedeker C."/>
            <person name="Pinto D."/>
            <person name="Vollmers J."/>
            <person name="Rivas-Marin E."/>
            <person name="Kohn T."/>
            <person name="Peeters S.H."/>
            <person name="Heuer A."/>
            <person name="Rast P."/>
            <person name="Oberbeckmann S."/>
            <person name="Bunk B."/>
            <person name="Jeske O."/>
            <person name="Meyerdierks A."/>
            <person name="Storesund J.E."/>
            <person name="Kallscheuer N."/>
            <person name="Luecker S."/>
            <person name="Lage O.M."/>
            <person name="Pohl T."/>
            <person name="Merkel B.J."/>
            <person name="Hornburger P."/>
            <person name="Mueller R.-W."/>
            <person name="Bruemmer F."/>
            <person name="Labrenz M."/>
            <person name="Spormann A.M."/>
            <person name="Op Den Camp H."/>
            <person name="Overmann J."/>
            <person name="Amann R."/>
            <person name="Jetten M.S.M."/>
            <person name="Mascher T."/>
            <person name="Medema M.H."/>
            <person name="Devos D.P."/>
            <person name="Kaster A.-K."/>
            <person name="Ovreas L."/>
            <person name="Rohde M."/>
            <person name="Galperin M.Y."/>
            <person name="Jogler C."/>
        </authorList>
    </citation>
    <scope>NUCLEOTIDE SEQUENCE [LARGE SCALE GENOMIC DNA]</scope>
    <source>
        <strain evidence="1 2">LF1</strain>
    </source>
</reference>
<sequence length="95" mass="10822">MTAIDKIVAILLVRTTRKRARASVDRRECVDHIQGYARLKGNVRKRGEKGTNLAPFNPQNSPFYLICLSDNVKGRRRRIDRRFAAGLGHFAQLSN</sequence>